<dbReference type="GO" id="GO:0046872">
    <property type="term" value="F:metal ion binding"/>
    <property type="evidence" value="ECO:0007669"/>
    <property type="project" value="UniProtKB-KW"/>
</dbReference>
<evidence type="ECO:0000313" key="2">
    <source>
        <dbReference type="EMBL" id="PWJ52896.1"/>
    </source>
</evidence>
<proteinExistence type="predicted"/>
<dbReference type="Gene3D" id="1.10.340.30">
    <property type="entry name" value="Hypothetical protein, domain 2"/>
    <property type="match status" value="1"/>
</dbReference>
<keyword evidence="1" id="KW-0862">Zinc</keyword>
<keyword evidence="3" id="KW-1185">Reference proteome</keyword>
<dbReference type="InterPro" id="IPR011257">
    <property type="entry name" value="DNA_glycosylase"/>
</dbReference>
<reference evidence="2 3" key="1">
    <citation type="submission" date="2018-03" db="EMBL/GenBank/DDBJ databases">
        <title>Genomic Encyclopedia of Archaeal and Bacterial Type Strains, Phase II (KMG-II): from individual species to whole genera.</title>
        <authorList>
            <person name="Goeker M."/>
        </authorList>
    </citation>
    <scope>NUCLEOTIDE SEQUENCE [LARGE SCALE GENOMIC DNA]</scope>
    <source>
        <strain evidence="2 3">DSM 44889</strain>
    </source>
</reference>
<dbReference type="OrthoDB" id="9807664at2"/>
<sequence>MDVVIGADGRPRCAWGTSTPDYIAYHDTEWGFPVSDDRRLFEKVCLEGFQSGLSWLTILRKREGFRAAFADFDHEVVAEFDERDVERLLADVGIVRHRGKIEATLNNAARARELVAEYGSIAAYMWSWEPADRAVRPFEVRATSPESTAMSKDLKKRGWRFVGPTTAYAFHQAMGLVNDHAPGCAAREEVAAARAAFTPPVSLAVG</sequence>
<accession>A0A316A4P8</accession>
<comment type="caution">
    <text evidence="2">The sequence shown here is derived from an EMBL/GenBank/DDBJ whole genome shotgun (WGS) entry which is preliminary data.</text>
</comment>
<dbReference type="GO" id="GO:0008725">
    <property type="term" value="F:DNA-3-methyladenine glycosylase activity"/>
    <property type="evidence" value="ECO:0007669"/>
    <property type="project" value="InterPro"/>
</dbReference>
<dbReference type="GO" id="GO:0006284">
    <property type="term" value="P:base-excision repair"/>
    <property type="evidence" value="ECO:0007669"/>
    <property type="project" value="InterPro"/>
</dbReference>
<dbReference type="Proteomes" id="UP000245469">
    <property type="component" value="Unassembled WGS sequence"/>
</dbReference>
<evidence type="ECO:0000256" key="1">
    <source>
        <dbReference type="PIRSR" id="PIRSR605019-1"/>
    </source>
</evidence>
<dbReference type="InterPro" id="IPR005019">
    <property type="entry name" value="Adenine_glyco"/>
</dbReference>
<evidence type="ECO:0000313" key="3">
    <source>
        <dbReference type="Proteomes" id="UP000245469"/>
    </source>
</evidence>
<protein>
    <submittedName>
        <fullName evidence="2">DNA-3-methyladenine glycosylase I</fullName>
    </submittedName>
</protein>
<feature type="binding site" evidence="1">
    <location>
        <position position="13"/>
    </location>
    <ligand>
        <name>Zn(2+)</name>
        <dbReference type="ChEBI" id="CHEBI:29105"/>
    </ligand>
</feature>
<dbReference type="AlphaFoldDB" id="A0A316A4P8"/>
<dbReference type="InterPro" id="IPR052891">
    <property type="entry name" value="DNA-3mA_glycosylase"/>
</dbReference>
<feature type="binding site" evidence="1">
    <location>
        <position position="180"/>
    </location>
    <ligand>
        <name>Zn(2+)</name>
        <dbReference type="ChEBI" id="CHEBI:29105"/>
    </ligand>
</feature>
<dbReference type="EMBL" id="QGDQ01000016">
    <property type="protein sequence ID" value="PWJ52896.1"/>
    <property type="molecule type" value="Genomic_DNA"/>
</dbReference>
<feature type="binding site" evidence="1">
    <location>
        <position position="26"/>
    </location>
    <ligand>
        <name>Zn(2+)</name>
        <dbReference type="ChEBI" id="CHEBI:29105"/>
    </ligand>
</feature>
<name>A0A316A4P8_9ACTN</name>
<dbReference type="Pfam" id="PF03352">
    <property type="entry name" value="Adenine_glyco"/>
    <property type="match status" value="1"/>
</dbReference>
<dbReference type="SUPFAM" id="SSF48150">
    <property type="entry name" value="DNA-glycosylase"/>
    <property type="match status" value="1"/>
</dbReference>
<feature type="binding site" evidence="1">
    <location>
        <position position="184"/>
    </location>
    <ligand>
        <name>Zn(2+)</name>
        <dbReference type="ChEBI" id="CHEBI:29105"/>
    </ligand>
</feature>
<gene>
    <name evidence="2" type="ORF">BXY45_11632</name>
</gene>
<dbReference type="PANTHER" id="PTHR30037:SF4">
    <property type="entry name" value="DNA-3-METHYLADENINE GLYCOSYLASE I"/>
    <property type="match status" value="1"/>
</dbReference>
<organism evidence="2 3">
    <name type="scientific">Quadrisphaera granulorum</name>
    <dbReference type="NCBI Taxonomy" id="317664"/>
    <lineage>
        <taxon>Bacteria</taxon>
        <taxon>Bacillati</taxon>
        <taxon>Actinomycetota</taxon>
        <taxon>Actinomycetes</taxon>
        <taxon>Kineosporiales</taxon>
        <taxon>Kineosporiaceae</taxon>
        <taxon>Quadrisphaera</taxon>
    </lineage>
</organism>
<keyword evidence="1" id="KW-0479">Metal-binding</keyword>
<dbReference type="RefSeq" id="WP_109774955.1">
    <property type="nucleotide sequence ID" value="NZ_QGDQ01000016.1"/>
</dbReference>
<dbReference type="PANTHER" id="PTHR30037">
    <property type="entry name" value="DNA-3-METHYLADENINE GLYCOSYLASE 1"/>
    <property type="match status" value="1"/>
</dbReference>